<dbReference type="GO" id="GO:0051225">
    <property type="term" value="P:spindle assembly"/>
    <property type="evidence" value="ECO:0007669"/>
    <property type="project" value="TreeGrafter"/>
</dbReference>
<feature type="compositionally biased region" description="Polar residues" evidence="2">
    <location>
        <begin position="302"/>
        <end position="312"/>
    </location>
</feature>
<dbReference type="EMBL" id="CACTIH010002068">
    <property type="protein sequence ID" value="CAA2972778.1"/>
    <property type="molecule type" value="Genomic_DNA"/>
</dbReference>
<feature type="compositionally biased region" description="Low complexity" evidence="2">
    <location>
        <begin position="158"/>
        <end position="169"/>
    </location>
</feature>
<dbReference type="PANTHER" id="PTHR31807">
    <property type="entry name" value="AUGMIN FAMILY MEMBER"/>
    <property type="match status" value="1"/>
</dbReference>
<organism evidence="3 4">
    <name type="scientific">Olea europaea subsp. europaea</name>
    <dbReference type="NCBI Taxonomy" id="158383"/>
    <lineage>
        <taxon>Eukaryota</taxon>
        <taxon>Viridiplantae</taxon>
        <taxon>Streptophyta</taxon>
        <taxon>Embryophyta</taxon>
        <taxon>Tracheophyta</taxon>
        <taxon>Spermatophyta</taxon>
        <taxon>Magnoliopsida</taxon>
        <taxon>eudicotyledons</taxon>
        <taxon>Gunneridae</taxon>
        <taxon>Pentapetalae</taxon>
        <taxon>asterids</taxon>
        <taxon>lamiids</taxon>
        <taxon>Lamiales</taxon>
        <taxon>Oleaceae</taxon>
        <taxon>Oleeae</taxon>
        <taxon>Olea</taxon>
    </lineage>
</organism>
<evidence type="ECO:0000313" key="3">
    <source>
        <dbReference type="EMBL" id="CAA2972778.1"/>
    </source>
</evidence>
<evidence type="ECO:0000313" key="4">
    <source>
        <dbReference type="Proteomes" id="UP000594638"/>
    </source>
</evidence>
<evidence type="ECO:0008006" key="5">
    <source>
        <dbReference type="Google" id="ProtNLM"/>
    </source>
</evidence>
<feature type="compositionally biased region" description="Polar residues" evidence="2">
    <location>
        <begin position="26"/>
        <end position="52"/>
    </location>
</feature>
<feature type="compositionally biased region" description="Basic and acidic residues" evidence="2">
    <location>
        <begin position="91"/>
        <end position="109"/>
    </location>
</feature>
<feature type="region of interest" description="Disordered" evidence="2">
    <location>
        <begin position="1"/>
        <end position="109"/>
    </location>
</feature>
<evidence type="ECO:0000256" key="2">
    <source>
        <dbReference type="SAM" id="MobiDB-lite"/>
    </source>
</evidence>
<sequence length="559" mass="62047">MDVFDQSLKPKKPNPRQVKSRFLPPNSISSPENGFQSPKNTLSPLRQNGRSSTDSRKHKSLEKSGFLRGLWPSSTPSPPSKSKLNTLADHLGNDRIKDLKERKNSEKADDLMLLNRQRSCSEFSRFENDQKKIAKENHKPGFGGSMRYTGRLKFPGRSTSSSSSKNSTSVDNQNDYIAPGRFSVDETSLRGKTFSDTQDSDSEYSDVCSGTSLDVGQDFPASYMGSTVSSRKHGIAVASKYMNDSSSRSRRWSADSGIQKTNSSSDNSPKRLTSKNSMKNSSKWELSPGHPSSPLMLGDNKGNITGLSNSKPPSSPSRAKGVGSFLSMGIELLKGKKSSPNTSSPLGLGSSDSVHQLRLLHNRLMQWRYSNARAETVNGNIIKKAESNLLCAWDGLIKLQHSVLQKELQLQKETLEMKLNYILHSQIRVLETWGNMERDHISAVSTTKHYLHSVVCRMPLVEGAKVEPQSASIVIRHASDVSAFINLMLTKSAPTVETTSEVLVELARVVTQEKLLLQECLELLKTISTLQVKERTLKCSIMQIKSFQPQHYHQEVMST</sequence>
<accession>A0A8S0R3U5</accession>
<dbReference type="GO" id="GO:0005880">
    <property type="term" value="C:nuclear microtubule"/>
    <property type="evidence" value="ECO:0007669"/>
    <property type="project" value="TreeGrafter"/>
</dbReference>
<dbReference type="Pfam" id="PF04484">
    <property type="entry name" value="QWRF"/>
    <property type="match status" value="1"/>
</dbReference>
<dbReference type="GO" id="GO:0005737">
    <property type="term" value="C:cytoplasm"/>
    <property type="evidence" value="ECO:0007669"/>
    <property type="project" value="TreeGrafter"/>
</dbReference>
<dbReference type="GO" id="GO:0008017">
    <property type="term" value="F:microtubule binding"/>
    <property type="evidence" value="ECO:0007669"/>
    <property type="project" value="TreeGrafter"/>
</dbReference>
<dbReference type="PANTHER" id="PTHR31807:SF31">
    <property type="entry name" value="QWRF MOTIF PROTEIN (DUF566)-RELATED"/>
    <property type="match status" value="1"/>
</dbReference>
<feature type="compositionally biased region" description="Basic and acidic residues" evidence="2">
    <location>
        <begin position="129"/>
        <end position="139"/>
    </location>
</feature>
<feature type="compositionally biased region" description="Polar residues" evidence="2">
    <location>
        <begin position="256"/>
        <end position="284"/>
    </location>
</feature>
<dbReference type="Gramene" id="OE9A000102T1">
    <property type="protein sequence ID" value="OE9A000102C1"/>
    <property type="gene ID" value="OE9A000102"/>
</dbReference>
<evidence type="ECO:0000256" key="1">
    <source>
        <dbReference type="ARBA" id="ARBA00010016"/>
    </source>
</evidence>
<dbReference type="AlphaFoldDB" id="A0A8S0R3U5"/>
<gene>
    <name evidence="3" type="ORF">OLEA9_A000102</name>
</gene>
<protein>
    <recommendedName>
        <fullName evidence="5">QWRF motif-containing protein 3</fullName>
    </recommendedName>
</protein>
<comment type="similarity">
    <text evidence="1">Belongs to the QWRF family.</text>
</comment>
<proteinExistence type="inferred from homology"/>
<dbReference type="OrthoDB" id="774923at2759"/>
<reference evidence="3 4" key="1">
    <citation type="submission" date="2019-12" db="EMBL/GenBank/DDBJ databases">
        <authorList>
            <person name="Alioto T."/>
            <person name="Alioto T."/>
            <person name="Gomez Garrido J."/>
        </authorList>
    </citation>
    <scope>NUCLEOTIDE SEQUENCE [LARGE SCALE GENOMIC DNA]</scope>
</reference>
<name>A0A8S0R3U5_OLEEU</name>
<feature type="region of interest" description="Disordered" evidence="2">
    <location>
        <begin position="129"/>
        <end position="211"/>
    </location>
</feature>
<dbReference type="InterPro" id="IPR007573">
    <property type="entry name" value="QWRF"/>
</dbReference>
<comment type="caution">
    <text evidence="3">The sequence shown here is derived from an EMBL/GenBank/DDBJ whole genome shotgun (WGS) entry which is preliminary data.</text>
</comment>
<feature type="region of interest" description="Disordered" evidence="2">
    <location>
        <begin position="241"/>
        <end position="321"/>
    </location>
</feature>
<dbReference type="Proteomes" id="UP000594638">
    <property type="component" value="Unassembled WGS sequence"/>
</dbReference>
<keyword evidence="4" id="KW-1185">Reference proteome</keyword>